<keyword evidence="5 8" id="KW-0812">Transmembrane</keyword>
<dbReference type="OrthoDB" id="10254418at2759"/>
<keyword evidence="6 8" id="KW-1133">Transmembrane helix</keyword>
<dbReference type="InterPro" id="IPR007272">
    <property type="entry name" value="Sulf_transp_TsuA/YedE"/>
</dbReference>
<comment type="caution">
    <text evidence="9">The sequence shown here is derived from an EMBL/GenBank/DDBJ whole genome shotgun (WGS) entry which is preliminary data.</text>
</comment>
<evidence type="ECO:0000256" key="2">
    <source>
        <dbReference type="ARBA" id="ARBA00022448"/>
    </source>
</evidence>
<dbReference type="GO" id="GO:0005886">
    <property type="term" value="C:plasma membrane"/>
    <property type="evidence" value="ECO:0007669"/>
    <property type="project" value="UniProtKB-SubCell"/>
</dbReference>
<sequence>MAAAVVSGAAFGAALMAAGFHNPALVIEQLKFENWHMLQAFLAATATSGLIYAVAERVGYVKLQPRSSSPLGLFAKYDGNIVGGALLGVGMALSGSCPGTLYPQLAAGVRTGFYALAGAGVGGILWTGFLSKAAKKQREDAGVKPEAGVVSEALGLSKATTLLLLEAACLAVIALTTVYTPRNTNTMLPGATGGLLIGLAQLVSVLTRRSMVGISGSYEEMGHVFWWLVGGAAPGARPASYQNMLFASGVAAGAWGLLRAVPALAAAPAVEVPPPLAVAGGVLMVVGSRMAGGCTSGHGISGISLLSASSLITIATTFAVGGLVAPLVY</sequence>
<evidence type="ECO:0000256" key="7">
    <source>
        <dbReference type="ARBA" id="ARBA00023136"/>
    </source>
</evidence>
<evidence type="ECO:0000256" key="6">
    <source>
        <dbReference type="ARBA" id="ARBA00022989"/>
    </source>
</evidence>
<dbReference type="PANTHER" id="PTHR30574:SF1">
    <property type="entry name" value="SULPHUR TRANSPORT DOMAIN-CONTAINING PROTEIN"/>
    <property type="match status" value="1"/>
</dbReference>
<evidence type="ECO:0000256" key="1">
    <source>
        <dbReference type="ARBA" id="ARBA00004429"/>
    </source>
</evidence>
<dbReference type="Proteomes" id="UP000036947">
    <property type="component" value="Unassembled WGS sequence"/>
</dbReference>
<evidence type="ECO:0000256" key="8">
    <source>
        <dbReference type="SAM" id="Phobius"/>
    </source>
</evidence>
<feature type="transmembrane region" description="Helical" evidence="8">
    <location>
        <begin position="74"/>
        <end position="93"/>
    </location>
</feature>
<keyword evidence="10" id="KW-1185">Reference proteome</keyword>
<evidence type="ECO:0000256" key="3">
    <source>
        <dbReference type="ARBA" id="ARBA00022475"/>
    </source>
</evidence>
<feature type="transmembrane region" description="Helical" evidence="8">
    <location>
        <begin position="186"/>
        <end position="206"/>
    </location>
</feature>
<feature type="transmembrane region" description="Helical" evidence="8">
    <location>
        <begin position="303"/>
        <end position="328"/>
    </location>
</feature>
<reference evidence="9 10" key="1">
    <citation type="journal article" date="2015" name="BMC Genomics">
        <title>The genome of the truffle-parasite Tolypocladium ophioglossoides and the evolution of antifungal peptaibiotics.</title>
        <authorList>
            <person name="Quandt C.A."/>
            <person name="Bushley K.E."/>
            <person name="Spatafora J.W."/>
        </authorList>
    </citation>
    <scope>NUCLEOTIDE SEQUENCE [LARGE SCALE GENOMIC DNA]</scope>
    <source>
        <strain evidence="9 10">CBS 100239</strain>
    </source>
</reference>
<gene>
    <name evidence="9" type="ORF">TOPH_02177</name>
</gene>
<dbReference type="EMBL" id="LFRF01000004">
    <property type="protein sequence ID" value="KND93025.1"/>
    <property type="molecule type" value="Genomic_DNA"/>
</dbReference>
<proteinExistence type="predicted"/>
<protein>
    <submittedName>
        <fullName evidence="9">Uncharacterized protein</fullName>
    </submittedName>
</protein>
<comment type="subcellular location">
    <subcellularLocation>
        <location evidence="1">Cell inner membrane</location>
        <topology evidence="1">Multi-pass membrane protein</topology>
    </subcellularLocation>
</comment>
<keyword evidence="2" id="KW-0813">Transport</keyword>
<feature type="transmembrane region" description="Helical" evidence="8">
    <location>
        <begin position="113"/>
        <end position="130"/>
    </location>
</feature>
<evidence type="ECO:0000313" key="9">
    <source>
        <dbReference type="EMBL" id="KND93025.1"/>
    </source>
</evidence>
<dbReference type="Pfam" id="PF04143">
    <property type="entry name" value="Sulf_transp"/>
    <property type="match status" value="1"/>
</dbReference>
<keyword evidence="7 8" id="KW-0472">Membrane</keyword>
<feature type="transmembrane region" description="Helical" evidence="8">
    <location>
        <begin position="35"/>
        <end position="54"/>
    </location>
</feature>
<evidence type="ECO:0000256" key="5">
    <source>
        <dbReference type="ARBA" id="ARBA00022692"/>
    </source>
</evidence>
<accession>A0A0L0NH37</accession>
<keyword evidence="3" id="KW-1003">Cell membrane</keyword>
<dbReference type="PANTHER" id="PTHR30574">
    <property type="entry name" value="INNER MEMBRANE PROTEIN YEDE"/>
    <property type="match status" value="1"/>
</dbReference>
<evidence type="ECO:0000313" key="10">
    <source>
        <dbReference type="Proteomes" id="UP000036947"/>
    </source>
</evidence>
<feature type="transmembrane region" description="Helical" evidence="8">
    <location>
        <begin position="272"/>
        <end position="291"/>
    </location>
</feature>
<evidence type="ECO:0000256" key="4">
    <source>
        <dbReference type="ARBA" id="ARBA00022519"/>
    </source>
</evidence>
<keyword evidence="4" id="KW-0997">Cell inner membrane</keyword>
<organism evidence="9 10">
    <name type="scientific">Tolypocladium ophioglossoides (strain CBS 100239)</name>
    <name type="common">Snaketongue truffleclub</name>
    <name type="synonym">Elaphocordyceps ophioglossoides</name>
    <dbReference type="NCBI Taxonomy" id="1163406"/>
    <lineage>
        <taxon>Eukaryota</taxon>
        <taxon>Fungi</taxon>
        <taxon>Dikarya</taxon>
        <taxon>Ascomycota</taxon>
        <taxon>Pezizomycotina</taxon>
        <taxon>Sordariomycetes</taxon>
        <taxon>Hypocreomycetidae</taxon>
        <taxon>Hypocreales</taxon>
        <taxon>Ophiocordycipitaceae</taxon>
        <taxon>Tolypocladium</taxon>
    </lineage>
</organism>
<name>A0A0L0NH37_TOLOC</name>
<dbReference type="STRING" id="1163406.A0A0L0NH37"/>
<feature type="transmembrane region" description="Helical" evidence="8">
    <location>
        <begin position="245"/>
        <end position="266"/>
    </location>
</feature>
<dbReference type="AlphaFoldDB" id="A0A0L0NH37"/>
<feature type="transmembrane region" description="Helical" evidence="8">
    <location>
        <begin position="162"/>
        <end position="180"/>
    </location>
</feature>